<feature type="transmembrane region" description="Helical" evidence="1">
    <location>
        <begin position="26"/>
        <end position="50"/>
    </location>
</feature>
<feature type="transmembrane region" description="Helical" evidence="1">
    <location>
        <begin position="383"/>
        <end position="405"/>
    </location>
</feature>
<name>A0ABQ7Y442_BRANA</name>
<evidence type="ECO:0000313" key="2">
    <source>
        <dbReference type="EMBL" id="KAH0862001.1"/>
    </source>
</evidence>
<dbReference type="Proteomes" id="UP000824890">
    <property type="component" value="Unassembled WGS sequence"/>
</dbReference>
<accession>A0ABQ7Y442</accession>
<evidence type="ECO:0000256" key="1">
    <source>
        <dbReference type="SAM" id="Phobius"/>
    </source>
</evidence>
<dbReference type="EMBL" id="JAGKQM010000018">
    <property type="protein sequence ID" value="KAH0862001.1"/>
    <property type="molecule type" value="Genomic_DNA"/>
</dbReference>
<protein>
    <submittedName>
        <fullName evidence="2">Uncharacterized protein</fullName>
    </submittedName>
</protein>
<organism evidence="2 3">
    <name type="scientific">Brassica napus</name>
    <name type="common">Rape</name>
    <dbReference type="NCBI Taxonomy" id="3708"/>
    <lineage>
        <taxon>Eukaryota</taxon>
        <taxon>Viridiplantae</taxon>
        <taxon>Streptophyta</taxon>
        <taxon>Embryophyta</taxon>
        <taxon>Tracheophyta</taxon>
        <taxon>Spermatophyta</taxon>
        <taxon>Magnoliopsida</taxon>
        <taxon>eudicotyledons</taxon>
        <taxon>Gunneridae</taxon>
        <taxon>Pentapetalae</taxon>
        <taxon>rosids</taxon>
        <taxon>malvids</taxon>
        <taxon>Brassicales</taxon>
        <taxon>Brassicaceae</taxon>
        <taxon>Brassiceae</taxon>
        <taxon>Brassica</taxon>
    </lineage>
</organism>
<keyword evidence="1" id="KW-1133">Transmembrane helix</keyword>
<gene>
    <name evidence="2" type="ORF">HID58_079212</name>
</gene>
<evidence type="ECO:0000313" key="3">
    <source>
        <dbReference type="Proteomes" id="UP000824890"/>
    </source>
</evidence>
<comment type="caution">
    <text evidence="2">The sequence shown here is derived from an EMBL/GenBank/DDBJ whole genome shotgun (WGS) entry which is preliminary data.</text>
</comment>
<feature type="non-terminal residue" evidence="2">
    <location>
        <position position="1"/>
    </location>
</feature>
<reference evidence="2 3" key="1">
    <citation type="submission" date="2021-05" db="EMBL/GenBank/DDBJ databases">
        <title>Genome Assembly of Synthetic Allotetraploid Brassica napus Reveals Homoeologous Exchanges between Subgenomes.</title>
        <authorList>
            <person name="Davis J.T."/>
        </authorList>
    </citation>
    <scope>NUCLEOTIDE SEQUENCE [LARGE SCALE GENOMIC DNA]</scope>
    <source>
        <strain evidence="3">cv. Da-Ae</strain>
        <tissue evidence="2">Seedling</tissue>
    </source>
</reference>
<proteinExistence type="predicted"/>
<keyword evidence="1" id="KW-0472">Membrane</keyword>
<keyword evidence="1" id="KW-0812">Transmembrane</keyword>
<keyword evidence="3" id="KW-1185">Reference proteome</keyword>
<sequence length="407" mass="43943">VVPHPIFLDAGEAFGRRRRVLCSTSCSLPSAASYIVVFSLCVIVIFNIAIPSVLSVATTSGRCLSSPSSNFGSGNLWNSGLRLTSPRSSPRSVLYSPPKASMKTSLQSLMGSCPHTATASHFNSPRRIDPVPWWVMYSSLLLQTVSTVSPFDPSLVGPFIDSNAGSSEDGFVSSPSRPVVSTQGSDEYNQLPVGVPSSSRGGVRGPSFPSDLNLIFWASSSIWVFPDVLGLNLNISYICPIRQFPPTYSSILVFSVPKTIMYSERKISSTILPSRSPNSVITGSIEIHLVSRINIVSGRADISGRYPKIIFSEITDGDTVVCLLDYLSSSSCTSVQTHSLGCINFVYDYSKLVGAFNSGIKVKIIQGFLHIEQASPTNIISSVLMYSLLFILSSTMAPVVTTWTFEF</sequence>